<protein>
    <recommendedName>
        <fullName evidence="3">Solute-binding protein family 3/N-terminal domain-containing protein</fullName>
    </recommendedName>
</protein>
<dbReference type="PANTHER" id="PTHR35936">
    <property type="entry name" value="MEMBRANE-BOUND LYTIC MUREIN TRANSGLYCOSYLASE F"/>
    <property type="match status" value="1"/>
</dbReference>
<dbReference type="InterPro" id="IPR001638">
    <property type="entry name" value="Solute-binding_3/MltF_N"/>
</dbReference>
<accession>A0A3N2QR46</accession>
<evidence type="ECO:0000313" key="4">
    <source>
        <dbReference type="EMBL" id="ROT97688.1"/>
    </source>
</evidence>
<proteinExistence type="predicted"/>
<feature type="region of interest" description="Disordered" evidence="2">
    <location>
        <begin position="1"/>
        <end position="69"/>
    </location>
</feature>
<gene>
    <name evidence="4" type="ORF">EAT49_17935</name>
</gene>
<organism evidence="4 5">
    <name type="scientific">Histidinibacterium lentulum</name>
    <dbReference type="NCBI Taxonomy" id="2480588"/>
    <lineage>
        <taxon>Bacteria</taxon>
        <taxon>Pseudomonadati</taxon>
        <taxon>Pseudomonadota</taxon>
        <taxon>Alphaproteobacteria</taxon>
        <taxon>Rhodobacterales</taxon>
        <taxon>Paracoccaceae</taxon>
        <taxon>Histidinibacterium</taxon>
    </lineage>
</organism>
<evidence type="ECO:0000313" key="5">
    <source>
        <dbReference type="Proteomes" id="UP000268016"/>
    </source>
</evidence>
<feature type="compositionally biased region" description="Low complexity" evidence="2">
    <location>
        <begin position="49"/>
        <end position="68"/>
    </location>
</feature>
<feature type="compositionally biased region" description="Basic residues" evidence="2">
    <location>
        <begin position="10"/>
        <end position="28"/>
    </location>
</feature>
<reference evidence="4 5" key="1">
    <citation type="submission" date="2018-10" db="EMBL/GenBank/DDBJ databases">
        <title>Histidinibacterium lentulum gen. nov., sp. nov., a marine bacterium from the culture broth of Picochlorum sp. 122.</title>
        <authorList>
            <person name="Wang G."/>
        </authorList>
    </citation>
    <scope>NUCLEOTIDE SEQUENCE [LARGE SCALE GENOMIC DNA]</scope>
    <source>
        <strain evidence="4 5">B17</strain>
    </source>
</reference>
<feature type="domain" description="Solute-binding protein family 3/N-terminal" evidence="3">
    <location>
        <begin position="110"/>
        <end position="339"/>
    </location>
</feature>
<comment type="caution">
    <text evidence="4">The sequence shown here is derived from an EMBL/GenBank/DDBJ whole genome shotgun (WGS) entry which is preliminary data.</text>
</comment>
<dbReference type="Pfam" id="PF00497">
    <property type="entry name" value="SBP_bac_3"/>
    <property type="match status" value="1"/>
</dbReference>
<dbReference type="EMBL" id="RDRB01000011">
    <property type="protein sequence ID" value="ROT97688.1"/>
    <property type="molecule type" value="Genomic_DNA"/>
</dbReference>
<keyword evidence="5" id="KW-1185">Reference proteome</keyword>
<evidence type="ECO:0000256" key="1">
    <source>
        <dbReference type="ARBA" id="ARBA00022729"/>
    </source>
</evidence>
<name>A0A3N2QR46_9RHOB</name>
<keyword evidence="1" id="KW-0732">Signal</keyword>
<evidence type="ECO:0000259" key="3">
    <source>
        <dbReference type="SMART" id="SM00062"/>
    </source>
</evidence>
<dbReference type="SUPFAM" id="SSF53850">
    <property type="entry name" value="Periplasmic binding protein-like II"/>
    <property type="match status" value="1"/>
</dbReference>
<dbReference type="Gene3D" id="3.40.190.10">
    <property type="entry name" value="Periplasmic binding protein-like II"/>
    <property type="match status" value="2"/>
</dbReference>
<dbReference type="AlphaFoldDB" id="A0A3N2QR46"/>
<dbReference type="OrthoDB" id="9807134at2"/>
<sequence>MAGARARAGLARRRHRQRGGHGPRHLRTDRRSPAPGGRVTPRARERRQGAGAKGASAPQGAAATAAQGSKENKMTLKTMMTGLAVATAGALAAGAASAQGLIDEIRDRGTLRVGVAEGPPYQYIDPATGDWIGLNIELAEEVAEIMGVELQIVPGTWATLVTGLDVDQYDVVFANLFATPERALSVAFTDPYDTYGFHVMVRADSELTSLDELNTSDVSFAGVAGTVEAQYPRELFPEARINELVTDQAGVGFTSVLSGQSTASFVDPGFMRIFRAQNPDAAEGLKLLNGEDELLKPVSLSYAVEHTDQDMLNFLNVFIRDRVANGVIEDLKEEWFDRIANQ</sequence>
<evidence type="ECO:0000256" key="2">
    <source>
        <dbReference type="SAM" id="MobiDB-lite"/>
    </source>
</evidence>
<dbReference type="Proteomes" id="UP000268016">
    <property type="component" value="Unassembled WGS sequence"/>
</dbReference>
<dbReference type="SMART" id="SM00062">
    <property type="entry name" value="PBPb"/>
    <property type="match status" value="1"/>
</dbReference>
<dbReference type="PANTHER" id="PTHR35936:SF38">
    <property type="entry name" value="GLUTAMINE-BINDING PERIPLASMIC PROTEIN"/>
    <property type="match status" value="1"/>
</dbReference>